<dbReference type="RefSeq" id="WP_006262742.1">
    <property type="nucleotide sequence ID" value="NZ_CP013690.1"/>
</dbReference>
<sequence length="152" mass="17474">MIISFDLDDTMISNMRFPLEVEPIWAKILGVERVRLGTIALFKELRNNGHKIYVYTTSYRSAFKIRLMFWCYGISIDYIINQQLHEKILGSKSKSVSKLPSEFEIDIHVDDSPGVQREGEKYGFNTIIVDIDDVEWGDTVLGKVAVLAELKK</sequence>
<reference evidence="1 2" key="1">
    <citation type="journal article" date="2016" name="J. Zhejiang Univ. Sci. B">
        <title>Antibiotic resistance mechanisms of Myroides sp.</title>
        <authorList>
            <person name="Hu S."/>
            <person name="Yuan S."/>
            <person name="Qu H."/>
            <person name="Jiang T."/>
            <person name="Zhou Y."/>
            <person name="Wang M."/>
            <person name="Ming D."/>
        </authorList>
    </citation>
    <scope>NUCLEOTIDE SEQUENCE [LARGE SCALE GENOMIC DNA]</scope>
    <source>
        <strain evidence="1 2">PR63039</strain>
    </source>
</reference>
<dbReference type="Proteomes" id="UP000069030">
    <property type="component" value="Chromosome"/>
</dbReference>
<dbReference type="KEGG" id="mod:AS202_07705"/>
<name>A0AAI8C4R3_9FLAO</name>
<evidence type="ECO:0000313" key="2">
    <source>
        <dbReference type="Proteomes" id="UP000069030"/>
    </source>
</evidence>
<dbReference type="InterPro" id="IPR036412">
    <property type="entry name" value="HAD-like_sf"/>
</dbReference>
<dbReference type="EMBL" id="CP013690">
    <property type="protein sequence ID" value="ALU26036.1"/>
    <property type="molecule type" value="Genomic_DNA"/>
</dbReference>
<evidence type="ECO:0000313" key="1">
    <source>
        <dbReference type="EMBL" id="ALU26036.1"/>
    </source>
</evidence>
<gene>
    <name evidence="1" type="ORF">AS202_07705</name>
</gene>
<proteinExistence type="predicted"/>
<accession>A0AAI8C4R3</accession>
<dbReference type="AlphaFoldDB" id="A0AAI8C4R3"/>
<dbReference type="SUPFAM" id="SSF56784">
    <property type="entry name" value="HAD-like"/>
    <property type="match status" value="1"/>
</dbReference>
<organism evidence="1 2">
    <name type="scientific">Myroides odoratimimus</name>
    <dbReference type="NCBI Taxonomy" id="76832"/>
    <lineage>
        <taxon>Bacteria</taxon>
        <taxon>Pseudomonadati</taxon>
        <taxon>Bacteroidota</taxon>
        <taxon>Flavobacteriia</taxon>
        <taxon>Flavobacteriales</taxon>
        <taxon>Flavobacteriaceae</taxon>
        <taxon>Myroides</taxon>
    </lineage>
</organism>
<protein>
    <submittedName>
        <fullName evidence="1">Uncharacterized protein</fullName>
    </submittedName>
</protein>